<comment type="similarity">
    <text evidence="1">Belongs to the glycosyl hydrolase 26 family.</text>
</comment>
<organism evidence="5 6">
    <name type="scientific">Adineta steineri</name>
    <dbReference type="NCBI Taxonomy" id="433720"/>
    <lineage>
        <taxon>Eukaryota</taxon>
        <taxon>Metazoa</taxon>
        <taxon>Spiralia</taxon>
        <taxon>Gnathifera</taxon>
        <taxon>Rotifera</taxon>
        <taxon>Eurotatoria</taxon>
        <taxon>Bdelloidea</taxon>
        <taxon>Adinetida</taxon>
        <taxon>Adinetidae</taxon>
        <taxon>Adineta</taxon>
    </lineage>
</organism>
<evidence type="ECO:0000256" key="3">
    <source>
        <dbReference type="ARBA" id="ARBA00023295"/>
    </source>
</evidence>
<evidence type="ECO:0000256" key="1">
    <source>
        <dbReference type="ARBA" id="ARBA00007754"/>
    </source>
</evidence>
<keyword evidence="2" id="KW-0378">Hydrolase</keyword>
<dbReference type="InterPro" id="IPR044930">
    <property type="entry name" value="Homing_endonuclease_His-Me"/>
</dbReference>
<evidence type="ECO:0000259" key="4">
    <source>
        <dbReference type="PROSITE" id="PS51764"/>
    </source>
</evidence>
<dbReference type="InterPro" id="IPR008704">
    <property type="entry name" value="Endonuclease_Zinc-binding_loop"/>
</dbReference>
<dbReference type="InterPro" id="IPR022790">
    <property type="entry name" value="GH26_dom"/>
</dbReference>
<dbReference type="GO" id="GO:0016985">
    <property type="term" value="F:mannan endo-1,4-beta-mannosidase activity"/>
    <property type="evidence" value="ECO:0007669"/>
    <property type="project" value="InterPro"/>
</dbReference>
<dbReference type="PANTHER" id="PTHR40079:SF4">
    <property type="entry name" value="GH26 DOMAIN-CONTAINING PROTEIN-RELATED"/>
    <property type="match status" value="1"/>
</dbReference>
<dbReference type="Pfam" id="PF05551">
    <property type="entry name" value="zf-His_Me_endon"/>
    <property type="match status" value="1"/>
</dbReference>
<dbReference type="SUPFAM" id="SSF51445">
    <property type="entry name" value="(Trans)glycosidases"/>
    <property type="match status" value="1"/>
</dbReference>
<keyword evidence="3" id="KW-0326">Glycosidase</keyword>
<dbReference type="Gene3D" id="3.90.75.10">
    <property type="entry name" value="Homing Intron 3 (I-ppo) Encoded Endonuclease, Chain A"/>
    <property type="match status" value="1"/>
</dbReference>
<dbReference type="PANTHER" id="PTHR40079">
    <property type="entry name" value="MANNAN ENDO-1,4-BETA-MANNOSIDASE E-RELATED"/>
    <property type="match status" value="1"/>
</dbReference>
<dbReference type="PROSITE" id="PS51764">
    <property type="entry name" value="GH26"/>
    <property type="match status" value="1"/>
</dbReference>
<dbReference type="AlphaFoldDB" id="A0A818WEQ0"/>
<accession>A0A818WEQ0</accession>
<reference evidence="5" key="1">
    <citation type="submission" date="2021-02" db="EMBL/GenBank/DDBJ databases">
        <authorList>
            <person name="Nowell W R."/>
        </authorList>
    </citation>
    <scope>NUCLEOTIDE SEQUENCE</scope>
</reference>
<dbReference type="EMBL" id="CAJOAZ010000849">
    <property type="protein sequence ID" value="CAF3723242.1"/>
    <property type="molecule type" value="Genomic_DNA"/>
</dbReference>
<dbReference type="InterPro" id="IPR000805">
    <property type="entry name" value="Glyco_hydro_26"/>
</dbReference>
<sequence>MDSTGNLSSWVGKRQASIDIYTDWCDNSLDSFFDLDMNSVWNRSMIPFITWEITLCNHTSEDDPGITIRINNNSYDPYINKFGDRMKNWLAGPDGIYGTNDDRRAFVRLGHEMNGNWYSWSKGSIPNNFVLAWRHTYNILLNKGINATRLQWVWSVASKDYGQYTAEDYWVGANYTDWLGINVFNAGSSANGSKWEWPNEILDNMMGRFNKLSSTKPISVNAYATVGVRTGNTTDVQSKNEWLRQMCDYINNNNIKMASYYNADQPTQDNMVFGGTHGDVIWNNYKAYSAYRNCLQTNDWIEPNMNNPRLITDKQFTDASYYNEKNRRWTRFGTSYIERLMKNSPCPTDAEKEKIKRDTGLSLKIINRKTCTTQSKKQKEVGTIEIKEEKRCAGQHFLHIISTDDAIKLYDIMVEKDNYIKWITFEHIKPKLDREHLEIMTGTKPHDGRYVVKWLRCFVSEIDILSPYRQPLSIARNTTIYTDFQRQITKTCKTFKTHTIALLKYHVALRSKEDDLSVLSTGRGSMQASHLCDSVHCILKEHIVVESMEVNQSRRDCIGITLSITPATTTSPPHIKMATLYILINISKKDLTVKGVELVSVCVICLYVNENFIFKRQLLLPNLDDHFCVSNINTSSTK</sequence>
<dbReference type="InterPro" id="IPR044925">
    <property type="entry name" value="His-Me_finger_sf"/>
</dbReference>
<gene>
    <name evidence="5" type="ORF">OXD698_LOCUS13780</name>
</gene>
<dbReference type="InterPro" id="IPR017853">
    <property type="entry name" value="GH"/>
</dbReference>
<dbReference type="SUPFAM" id="SSF54060">
    <property type="entry name" value="His-Me finger endonucleases"/>
    <property type="match status" value="1"/>
</dbReference>
<evidence type="ECO:0000313" key="5">
    <source>
        <dbReference type="EMBL" id="CAF3723242.1"/>
    </source>
</evidence>
<dbReference type="Proteomes" id="UP000663844">
    <property type="component" value="Unassembled WGS sequence"/>
</dbReference>
<name>A0A818WEQ0_9BILA</name>
<comment type="caution">
    <text evidence="5">The sequence shown here is derived from an EMBL/GenBank/DDBJ whole genome shotgun (WGS) entry which is preliminary data.</text>
</comment>
<proteinExistence type="inferred from homology"/>
<feature type="domain" description="GH26" evidence="4">
    <location>
        <begin position="1"/>
        <end position="291"/>
    </location>
</feature>
<dbReference type="GO" id="GO:0004519">
    <property type="term" value="F:endonuclease activity"/>
    <property type="evidence" value="ECO:0007669"/>
    <property type="project" value="InterPro"/>
</dbReference>
<evidence type="ECO:0000256" key="2">
    <source>
        <dbReference type="ARBA" id="ARBA00022801"/>
    </source>
</evidence>
<protein>
    <recommendedName>
        <fullName evidence="4">GH26 domain-containing protein</fullName>
    </recommendedName>
</protein>
<dbReference type="Gene3D" id="3.20.20.80">
    <property type="entry name" value="Glycosidases"/>
    <property type="match status" value="1"/>
</dbReference>
<dbReference type="GO" id="GO:0006080">
    <property type="term" value="P:substituted mannan metabolic process"/>
    <property type="evidence" value="ECO:0007669"/>
    <property type="project" value="InterPro"/>
</dbReference>
<evidence type="ECO:0000313" key="6">
    <source>
        <dbReference type="Proteomes" id="UP000663844"/>
    </source>
</evidence>